<comment type="caution">
    <text evidence="1">The sequence shown here is derived from an EMBL/GenBank/DDBJ whole genome shotgun (WGS) entry which is preliminary data.</text>
</comment>
<dbReference type="Proteomes" id="UP000826656">
    <property type="component" value="Unassembled WGS sequence"/>
</dbReference>
<evidence type="ECO:0000313" key="1">
    <source>
        <dbReference type="EMBL" id="KAH0759612.1"/>
    </source>
</evidence>
<name>A0ABQ7V6B7_SOLTU</name>
<reference evidence="1 2" key="1">
    <citation type="journal article" date="2021" name="bioRxiv">
        <title>Chromosome-scale and haplotype-resolved genome assembly of a tetraploid potato cultivar.</title>
        <authorList>
            <person name="Sun H."/>
            <person name="Jiao W.-B."/>
            <person name="Krause K."/>
            <person name="Campoy J.A."/>
            <person name="Goel M."/>
            <person name="Folz-Donahue K."/>
            <person name="Kukat C."/>
            <person name="Huettel B."/>
            <person name="Schneeberger K."/>
        </authorList>
    </citation>
    <scope>NUCLEOTIDE SEQUENCE [LARGE SCALE GENOMIC DNA]</scope>
    <source>
        <strain evidence="1">SolTubOtavaFocal</strain>
        <tissue evidence="1">Leaves</tissue>
    </source>
</reference>
<gene>
    <name evidence="1" type="ORF">KY290_023105</name>
</gene>
<keyword evidence="2" id="KW-1185">Reference proteome</keyword>
<evidence type="ECO:0000313" key="2">
    <source>
        <dbReference type="Proteomes" id="UP000826656"/>
    </source>
</evidence>
<sequence>MRQELVVLKNWMDDLDAHVNSQLKVVGSIDVSMLKEQMAEMRADIDKLPKKPATVSPLVVQDSLMRLFSMSPTTQLVDNLWGYLVSRPRGTPRYNMAYKTLRGLI</sequence>
<evidence type="ECO:0008006" key="3">
    <source>
        <dbReference type="Google" id="ProtNLM"/>
    </source>
</evidence>
<organism evidence="1 2">
    <name type="scientific">Solanum tuberosum</name>
    <name type="common">Potato</name>
    <dbReference type="NCBI Taxonomy" id="4113"/>
    <lineage>
        <taxon>Eukaryota</taxon>
        <taxon>Viridiplantae</taxon>
        <taxon>Streptophyta</taxon>
        <taxon>Embryophyta</taxon>
        <taxon>Tracheophyta</taxon>
        <taxon>Spermatophyta</taxon>
        <taxon>Magnoliopsida</taxon>
        <taxon>eudicotyledons</taxon>
        <taxon>Gunneridae</taxon>
        <taxon>Pentapetalae</taxon>
        <taxon>asterids</taxon>
        <taxon>lamiids</taxon>
        <taxon>Solanales</taxon>
        <taxon>Solanaceae</taxon>
        <taxon>Solanoideae</taxon>
        <taxon>Solaneae</taxon>
        <taxon>Solanum</taxon>
    </lineage>
</organism>
<protein>
    <recommendedName>
        <fullName evidence="3">Integrase core domain containing protein</fullName>
    </recommendedName>
</protein>
<accession>A0ABQ7V6B7</accession>
<proteinExistence type="predicted"/>
<dbReference type="EMBL" id="JAIVGD010000015">
    <property type="protein sequence ID" value="KAH0759612.1"/>
    <property type="molecule type" value="Genomic_DNA"/>
</dbReference>